<keyword evidence="2" id="KW-1185">Reference proteome</keyword>
<gene>
    <name evidence="1" type="ORF">RAG0_02379</name>
</gene>
<dbReference type="AlphaFoldDB" id="A0A1E1K133"/>
<accession>A0A1E1K133</accession>
<dbReference type="SUPFAM" id="SSF49777">
    <property type="entry name" value="PEBP-like"/>
    <property type="match status" value="1"/>
</dbReference>
<reference evidence="2" key="1">
    <citation type="submission" date="2016-03" db="EMBL/GenBank/DDBJ databases">
        <authorList>
            <person name="Guldener U."/>
        </authorList>
    </citation>
    <scope>NUCLEOTIDE SEQUENCE [LARGE SCALE GENOMIC DNA]</scope>
    <source>
        <strain evidence="2">04CH-RAC-A.6.1</strain>
    </source>
</reference>
<proteinExistence type="predicted"/>
<evidence type="ECO:0000313" key="2">
    <source>
        <dbReference type="Proteomes" id="UP000178912"/>
    </source>
</evidence>
<dbReference type="Proteomes" id="UP000178912">
    <property type="component" value="Unassembled WGS sequence"/>
</dbReference>
<dbReference type="InterPro" id="IPR036610">
    <property type="entry name" value="PEBP-like_sf"/>
</dbReference>
<dbReference type="OrthoDB" id="2506647at2759"/>
<sequence>MGTSDEALNGTYNFFVINLDVPGSFTGFTSATMATNGLYTLATKDTSLKACVGPGPPAETPAYAHKHVELLYAQPGGFKVPSAQISSISKGIGMLCGGCKAGCAG</sequence>
<dbReference type="EMBL" id="FJUX01000010">
    <property type="protein sequence ID" value="CZS91837.1"/>
    <property type="molecule type" value="Genomic_DNA"/>
</dbReference>
<evidence type="ECO:0000313" key="1">
    <source>
        <dbReference type="EMBL" id="CZS91837.1"/>
    </source>
</evidence>
<name>A0A1E1K133_9HELO</name>
<organism evidence="1 2">
    <name type="scientific">Rhynchosporium agropyri</name>
    <dbReference type="NCBI Taxonomy" id="914238"/>
    <lineage>
        <taxon>Eukaryota</taxon>
        <taxon>Fungi</taxon>
        <taxon>Dikarya</taxon>
        <taxon>Ascomycota</taxon>
        <taxon>Pezizomycotina</taxon>
        <taxon>Leotiomycetes</taxon>
        <taxon>Helotiales</taxon>
        <taxon>Ploettnerulaceae</taxon>
        <taxon>Rhynchosporium</taxon>
    </lineage>
</organism>
<protein>
    <submittedName>
        <fullName evidence="1">Uncharacterized protein</fullName>
    </submittedName>
</protein>